<sequence>MKGLNLRLSLRKLEKETRKDRTIPGRRFPPKSGTGKGIPLIFFYGFLKNLQNPRVVRSKQPHPLFLSLTLPNIHGVICHRSGIAASCRPRSRRKQSPASTSKKSAKKHTGTPKTRRRIELSENGEDLGAEKDGEIDDRDNVNMRMEAFETVWSGIESTFKGVLRDMNTNVFNEIHQWVRDSFNAIVSLGVPSFAEATRSFPILTDATSKRLFTGLTADMSILATWYREQGSTDKPVIVIIDDMERCCGEWVLKIPIILIMGVTTTLDAVKNILPSNALHYMCPCKFILGTAFEKMDAVVDAILVKQSHWFRISHKVATFLRTYFVRKDGTVTSFIRALKIACAQHFFLEPLSFMLEWFLLGDGSQVKGMDYHQKHCSSMLLSFHLMVLMGEQNVETLVNGLEEMKKLLLHWSIVVQCLHESGKYGKVRLLDIFCEALDPLLCSPSGSKTDNNMGKDSTVSPGHQMSQQHPGLRKGGFIDQAVRTVSRDLPGMQLLKLLQSWEKHTMEAPQIHYKVKELLSELKSEDNKRPKNDMNVSLRRHVSRGHVNTEKDSTSTNEKAARLILWMVREYMLPIECIAFHEIVCFKNADQLQAALIGDPRRRIQVDLLESQTIISCKCCSRTGNILLSSMHDTSVMYTLAQQHGDLINLHDWYQSFKSVVLCRTNKKKQRSKHSPSPKKRKAMTEPAKPSEASIQARFCRAVTELQVAGLLRMPSKRRPDFVQRVAFGL</sequence>
<evidence type="ECO:0000259" key="7">
    <source>
        <dbReference type="Pfam" id="PF07034"/>
    </source>
</evidence>
<feature type="compositionally biased region" description="Acidic residues" evidence="6">
    <location>
        <begin position="122"/>
        <end position="137"/>
    </location>
</feature>
<dbReference type="InterPro" id="IPR020795">
    <property type="entry name" value="ORC3"/>
</dbReference>
<feature type="domain" description="Origin recognition complex subunit 3 N-terminal" evidence="7">
    <location>
        <begin position="130"/>
        <end position="189"/>
    </location>
</feature>
<gene>
    <name evidence="9" type="ORF">Tsubulata_035299</name>
</gene>
<evidence type="ECO:0000256" key="3">
    <source>
        <dbReference type="ARBA" id="ARBA00022705"/>
    </source>
</evidence>
<dbReference type="EMBL" id="JAKUCV010001840">
    <property type="protein sequence ID" value="KAJ4844921.1"/>
    <property type="molecule type" value="Genomic_DNA"/>
</dbReference>
<feature type="region of interest" description="Disordered" evidence="6">
    <location>
        <begin position="666"/>
        <end position="693"/>
    </location>
</feature>
<dbReference type="GO" id="GO:0006270">
    <property type="term" value="P:DNA replication initiation"/>
    <property type="evidence" value="ECO:0007669"/>
    <property type="project" value="TreeGrafter"/>
</dbReference>
<dbReference type="Pfam" id="PF18137">
    <property type="entry name" value="WHD_ORC"/>
    <property type="match status" value="1"/>
</dbReference>
<dbReference type="GO" id="GO:0005656">
    <property type="term" value="C:nuclear pre-replicative complex"/>
    <property type="evidence" value="ECO:0007669"/>
    <property type="project" value="TreeGrafter"/>
</dbReference>
<dbReference type="GO" id="GO:0003688">
    <property type="term" value="F:DNA replication origin binding"/>
    <property type="evidence" value="ECO:0007669"/>
    <property type="project" value="TreeGrafter"/>
</dbReference>
<dbReference type="PANTHER" id="PTHR12748">
    <property type="entry name" value="ORIGIN RECOGNITION COMPLEX SUBUNIT 3"/>
    <property type="match status" value="1"/>
</dbReference>
<feature type="region of interest" description="Disordered" evidence="6">
    <location>
        <begin position="447"/>
        <end position="473"/>
    </location>
</feature>
<dbReference type="AlphaFoldDB" id="A0A9Q0JJH7"/>
<dbReference type="Proteomes" id="UP001141552">
    <property type="component" value="Unassembled WGS sequence"/>
</dbReference>
<evidence type="ECO:0008006" key="11">
    <source>
        <dbReference type="Google" id="ProtNLM"/>
    </source>
</evidence>
<evidence type="ECO:0000256" key="4">
    <source>
        <dbReference type="ARBA" id="ARBA00023125"/>
    </source>
</evidence>
<comment type="similarity">
    <text evidence="2">Belongs to the ORC3 family.</text>
</comment>
<protein>
    <recommendedName>
        <fullName evidence="11">Origin recognition complex subunit 3 winged helix C-terminal domain-containing protein</fullName>
    </recommendedName>
</protein>
<evidence type="ECO:0000256" key="5">
    <source>
        <dbReference type="ARBA" id="ARBA00023242"/>
    </source>
</evidence>
<feature type="domain" description="Origin recognition complex subunit 3 N-terminal" evidence="7">
    <location>
        <begin position="213"/>
        <end position="354"/>
    </location>
</feature>
<evidence type="ECO:0000313" key="9">
    <source>
        <dbReference type="EMBL" id="KAJ4844921.1"/>
    </source>
</evidence>
<evidence type="ECO:0000313" key="10">
    <source>
        <dbReference type="Proteomes" id="UP001141552"/>
    </source>
</evidence>
<reference evidence="9" key="1">
    <citation type="submission" date="2022-02" db="EMBL/GenBank/DDBJ databases">
        <authorList>
            <person name="Henning P.M."/>
            <person name="McCubbin A.G."/>
            <person name="Shore J.S."/>
        </authorList>
    </citation>
    <scope>NUCLEOTIDE SEQUENCE</scope>
    <source>
        <strain evidence="9">F60SS</strain>
        <tissue evidence="9">Leaves</tissue>
    </source>
</reference>
<evidence type="ECO:0000256" key="6">
    <source>
        <dbReference type="SAM" id="MobiDB-lite"/>
    </source>
</evidence>
<dbReference type="GO" id="GO:0031261">
    <property type="term" value="C:DNA replication preinitiation complex"/>
    <property type="evidence" value="ECO:0007669"/>
    <property type="project" value="TreeGrafter"/>
</dbReference>
<keyword evidence="3" id="KW-0235">DNA replication</keyword>
<keyword evidence="5" id="KW-0539">Nucleus</keyword>
<feature type="domain" description="Origin recognition complex subunit 3 winged helix C-terminal" evidence="8">
    <location>
        <begin position="601"/>
        <end position="728"/>
    </location>
</feature>
<feature type="region of interest" description="Disordered" evidence="6">
    <location>
        <begin position="85"/>
        <end position="138"/>
    </location>
</feature>
<keyword evidence="4" id="KW-0238">DNA-binding</keyword>
<dbReference type="CDD" id="cd20704">
    <property type="entry name" value="Orc3"/>
    <property type="match status" value="1"/>
</dbReference>
<accession>A0A9Q0JJH7</accession>
<reference evidence="9" key="2">
    <citation type="journal article" date="2023" name="Plants (Basel)">
        <title>Annotation of the Turnera subulata (Passifloraceae) Draft Genome Reveals the S-Locus Evolved after the Divergence of Turneroideae from Passifloroideae in a Stepwise Manner.</title>
        <authorList>
            <person name="Henning P.M."/>
            <person name="Roalson E.H."/>
            <person name="Mir W."/>
            <person name="McCubbin A.G."/>
            <person name="Shore J.S."/>
        </authorList>
    </citation>
    <scope>NUCLEOTIDE SEQUENCE</scope>
    <source>
        <strain evidence="9">F60SS</strain>
    </source>
</reference>
<feature type="compositionally biased region" description="Basic residues" evidence="6">
    <location>
        <begin position="103"/>
        <end position="116"/>
    </location>
</feature>
<name>A0A9Q0JJH7_9ROSI</name>
<evidence type="ECO:0000256" key="2">
    <source>
        <dbReference type="ARBA" id="ARBA00010977"/>
    </source>
</evidence>
<evidence type="ECO:0000259" key="8">
    <source>
        <dbReference type="Pfam" id="PF18137"/>
    </source>
</evidence>
<comment type="caution">
    <text evidence="9">The sequence shown here is derived from an EMBL/GenBank/DDBJ whole genome shotgun (WGS) entry which is preliminary data.</text>
</comment>
<evidence type="ECO:0000256" key="1">
    <source>
        <dbReference type="ARBA" id="ARBA00004123"/>
    </source>
</evidence>
<dbReference type="OrthoDB" id="10265211at2759"/>
<comment type="subcellular location">
    <subcellularLocation>
        <location evidence="1">Nucleus</location>
    </subcellularLocation>
</comment>
<proteinExistence type="inferred from homology"/>
<dbReference type="InterPro" id="IPR040855">
    <property type="entry name" value="ORC_WH_C"/>
</dbReference>
<dbReference type="Pfam" id="PF07034">
    <property type="entry name" value="ORC3_N"/>
    <property type="match status" value="2"/>
</dbReference>
<feature type="compositionally biased region" description="Basic residues" evidence="6">
    <location>
        <begin position="666"/>
        <end position="682"/>
    </location>
</feature>
<dbReference type="GO" id="GO:0005664">
    <property type="term" value="C:nuclear origin of replication recognition complex"/>
    <property type="evidence" value="ECO:0007669"/>
    <property type="project" value="InterPro"/>
</dbReference>
<keyword evidence="10" id="KW-1185">Reference proteome</keyword>
<feature type="compositionally biased region" description="Polar residues" evidence="6">
    <location>
        <begin position="447"/>
        <end position="469"/>
    </location>
</feature>
<dbReference type="InterPro" id="IPR045667">
    <property type="entry name" value="ORC3_N"/>
</dbReference>
<dbReference type="PANTHER" id="PTHR12748:SF0">
    <property type="entry name" value="ORIGIN RECOGNITION COMPLEX SUBUNIT 3"/>
    <property type="match status" value="1"/>
</dbReference>
<organism evidence="9 10">
    <name type="scientific">Turnera subulata</name>
    <dbReference type="NCBI Taxonomy" id="218843"/>
    <lineage>
        <taxon>Eukaryota</taxon>
        <taxon>Viridiplantae</taxon>
        <taxon>Streptophyta</taxon>
        <taxon>Embryophyta</taxon>
        <taxon>Tracheophyta</taxon>
        <taxon>Spermatophyta</taxon>
        <taxon>Magnoliopsida</taxon>
        <taxon>eudicotyledons</taxon>
        <taxon>Gunneridae</taxon>
        <taxon>Pentapetalae</taxon>
        <taxon>rosids</taxon>
        <taxon>fabids</taxon>
        <taxon>Malpighiales</taxon>
        <taxon>Passifloraceae</taxon>
        <taxon>Turnera</taxon>
    </lineage>
</organism>